<dbReference type="EMBL" id="NFEM01000080">
    <property type="protein sequence ID" value="OUA02119.1"/>
    <property type="molecule type" value="Genomic_DNA"/>
</dbReference>
<comment type="caution">
    <text evidence="2">The sequence shown here is derived from an EMBL/GenBank/DDBJ whole genome shotgun (WGS) entry which is preliminary data.</text>
</comment>
<dbReference type="AlphaFoldDB" id="A0A9X6KCW1"/>
<dbReference type="InterPro" id="IPR025025">
    <property type="entry name" value="DUF3914"/>
</dbReference>
<sequence>MEISLNTHRVNQSTMYSNLDTLKNNQDSPSSQGKKDTNNVSIKFDIRSSEKEIKQPSPKFTEMDLWKMLKDKGVSLRIIMEMLNKFRADKEKESIQANNDSPNDATNTIELTNGTRLEVVL</sequence>
<name>A0A9X6KCW1_BACTU</name>
<evidence type="ECO:0000313" key="3">
    <source>
        <dbReference type="Proteomes" id="UP000194551"/>
    </source>
</evidence>
<protein>
    <recommendedName>
        <fullName evidence="4">DUF3914 domain-containing protein</fullName>
    </recommendedName>
</protein>
<evidence type="ECO:0000313" key="2">
    <source>
        <dbReference type="EMBL" id="OUA02119.1"/>
    </source>
</evidence>
<organism evidence="2 3">
    <name type="scientific">Bacillus thuringiensis</name>
    <dbReference type="NCBI Taxonomy" id="1428"/>
    <lineage>
        <taxon>Bacteria</taxon>
        <taxon>Bacillati</taxon>
        <taxon>Bacillota</taxon>
        <taxon>Bacilli</taxon>
        <taxon>Bacillales</taxon>
        <taxon>Bacillaceae</taxon>
        <taxon>Bacillus</taxon>
        <taxon>Bacillus cereus group</taxon>
    </lineage>
</organism>
<reference evidence="2 3" key="1">
    <citation type="submission" date="2016-10" db="EMBL/GenBank/DDBJ databases">
        <title>Comparative genomics of Bacillus thuringiensis reveals a path to pathogens against multiple invertebrate hosts.</title>
        <authorList>
            <person name="Zheng J."/>
            <person name="Gao Q."/>
            <person name="Liu H."/>
            <person name="Peng D."/>
            <person name="Ruan L."/>
            <person name="Sun M."/>
        </authorList>
    </citation>
    <scope>NUCLEOTIDE SEQUENCE [LARGE SCALE GENOMIC DNA]</scope>
    <source>
        <strain evidence="2">HD5</strain>
    </source>
</reference>
<feature type="compositionally biased region" description="Polar residues" evidence="1">
    <location>
        <begin position="1"/>
        <end position="32"/>
    </location>
</feature>
<feature type="region of interest" description="Disordered" evidence="1">
    <location>
        <begin position="1"/>
        <end position="42"/>
    </location>
</feature>
<proteinExistence type="predicted"/>
<evidence type="ECO:0008006" key="4">
    <source>
        <dbReference type="Google" id="ProtNLM"/>
    </source>
</evidence>
<evidence type="ECO:0000256" key="1">
    <source>
        <dbReference type="SAM" id="MobiDB-lite"/>
    </source>
</evidence>
<gene>
    <name evidence="2" type="ORF">BK774_16420</name>
</gene>
<dbReference type="Proteomes" id="UP000194551">
    <property type="component" value="Unassembled WGS sequence"/>
</dbReference>
<accession>A0A9X6KCW1</accession>
<dbReference type="RefSeq" id="WP_053513842.1">
    <property type="nucleotide sequence ID" value="NZ_CAKJXA010000090.1"/>
</dbReference>
<dbReference type="Pfam" id="PF13053">
    <property type="entry name" value="DUF3914"/>
    <property type="match status" value="1"/>
</dbReference>